<evidence type="ECO:0000256" key="6">
    <source>
        <dbReference type="ARBA" id="ARBA00023242"/>
    </source>
</evidence>
<dbReference type="PANTHER" id="PTHR45693">
    <property type="entry name" value="TRANSCRIPTION FACTOR TGA9"/>
    <property type="match status" value="1"/>
</dbReference>
<sequence>MGNRKGGVGVEDGKQAASGMPSFVSSPVAQNIVAEGNTMHPSRVSDFGMLEQSVGRNLEAAADFIRNPEVNPKPSVQTSISGPSHFDNFSKPLALSNISTSTTRVGSLTVPLHEGQQPHLVSLASGQFENWGETAMADASPRTDTSTDVDADDKNHKPKRGQLDAIAASDSSDKTKEKTGDQKTLRRLAQNREAARKSRLRKKAYVQQLEGSRLKLTQLEQELQRARQQGIFISSSGDQSHAMSGNEALAFDSEYARWREEHNRQISELRTAVNAHASENDLRAIVDGIMVHYDEMFKLKGTAAKADVFHMLSGMWKTPAERCFLWLGGFRSSELLKLLTSQLEPLTEQQLMGLCNLQQSSQQAEDALSQGMEALQQSLAETLAGSLSASGSSGNVANYMGQMAMAMGKLGTLENFLCQADNLRQQTLQQMCRILTTRQAARALLAINDYFSRLHALSSLWLARPLYEERQSSASREEARKRTINFFKMACRSLPAVMEIYNLDDIVTVSQLRSTVSAEIRKNAHIANPKVIDLLLFKGTEELSNIVTHSKQRHHLIGQYVVGRGGLVQDMGTKDQGISDFLKHFLHLAGFYIQLHKCIPSQRTNSATTTWVSFTNLPNSSYIIYFAKSSIKGKKNPANVAILLDITTFHLLQCCLSFLIETSENVIPCNHSLDQEIGFHTFSLHCLHDLLHT</sequence>
<dbReference type="Pfam" id="PF14144">
    <property type="entry name" value="DOG1"/>
    <property type="match status" value="1"/>
</dbReference>
<evidence type="ECO:0000256" key="2">
    <source>
        <dbReference type="ARBA" id="ARBA00007163"/>
    </source>
</evidence>
<dbReference type="AlphaFoldDB" id="A0A9E7L418"/>
<dbReference type="PROSITE" id="PS00036">
    <property type="entry name" value="BZIP_BASIC"/>
    <property type="match status" value="1"/>
</dbReference>
<gene>
    <name evidence="11" type="ORF">MUK42_16826</name>
</gene>
<evidence type="ECO:0000256" key="4">
    <source>
        <dbReference type="ARBA" id="ARBA00023125"/>
    </source>
</evidence>
<dbReference type="GO" id="GO:0045271">
    <property type="term" value="C:respiratory chain complex I"/>
    <property type="evidence" value="ECO:0007669"/>
    <property type="project" value="InterPro"/>
</dbReference>
<dbReference type="PROSITE" id="PS51806">
    <property type="entry name" value="DOG1"/>
    <property type="match status" value="1"/>
</dbReference>
<dbReference type="Pfam" id="PF00170">
    <property type="entry name" value="bZIP_1"/>
    <property type="match status" value="1"/>
</dbReference>
<feature type="domain" description="DOG1" evidence="10">
    <location>
        <begin position="248"/>
        <end position="464"/>
    </location>
</feature>
<keyword evidence="3" id="KW-0805">Transcription regulation</keyword>
<dbReference type="OrthoDB" id="2015618at2759"/>
<evidence type="ECO:0000256" key="5">
    <source>
        <dbReference type="ARBA" id="ARBA00023163"/>
    </source>
</evidence>
<evidence type="ECO:0000256" key="1">
    <source>
        <dbReference type="ARBA" id="ARBA00004123"/>
    </source>
</evidence>
<dbReference type="CDD" id="cd14708">
    <property type="entry name" value="bZIP_HBP1b-like"/>
    <property type="match status" value="1"/>
</dbReference>
<dbReference type="CDD" id="cd20266">
    <property type="entry name" value="Complex1_LYR_NDUFA6_LYRM6"/>
    <property type="match status" value="1"/>
</dbReference>
<dbReference type="InterPro" id="IPR045299">
    <property type="entry name" value="Complex1_LYR_NDUFA6_LYRM6"/>
</dbReference>
<dbReference type="GO" id="GO:0003700">
    <property type="term" value="F:DNA-binding transcription factor activity"/>
    <property type="evidence" value="ECO:0007669"/>
    <property type="project" value="InterPro"/>
</dbReference>
<keyword evidence="6" id="KW-0539">Nucleus</keyword>
<keyword evidence="4" id="KW-0238">DNA-binding</keyword>
<feature type="coiled-coil region" evidence="7">
    <location>
        <begin position="202"/>
        <end position="229"/>
    </location>
</feature>
<dbReference type="FunFam" id="1.20.5.170:FF:000019">
    <property type="entry name" value="BZIP family transcription factor"/>
    <property type="match status" value="1"/>
</dbReference>
<evidence type="ECO:0000259" key="9">
    <source>
        <dbReference type="PROSITE" id="PS50217"/>
    </source>
</evidence>
<dbReference type="InterPro" id="IPR025422">
    <property type="entry name" value="TGA_domain"/>
</dbReference>
<dbReference type="InterPro" id="IPR004827">
    <property type="entry name" value="bZIP"/>
</dbReference>
<dbReference type="GO" id="GO:0005634">
    <property type="term" value="C:nucleus"/>
    <property type="evidence" value="ECO:0007669"/>
    <property type="project" value="UniProtKB-SubCell"/>
</dbReference>
<dbReference type="GO" id="GO:0006351">
    <property type="term" value="P:DNA-templated transcription"/>
    <property type="evidence" value="ECO:0007669"/>
    <property type="project" value="InterPro"/>
</dbReference>
<keyword evidence="5" id="KW-0804">Transcription</keyword>
<dbReference type="EMBL" id="CP097510">
    <property type="protein sequence ID" value="URE37262.1"/>
    <property type="molecule type" value="Genomic_DNA"/>
</dbReference>
<feature type="domain" description="BZIP" evidence="9">
    <location>
        <begin position="181"/>
        <end position="225"/>
    </location>
</feature>
<dbReference type="SUPFAM" id="SSF57959">
    <property type="entry name" value="Leucine zipper domain"/>
    <property type="match status" value="1"/>
</dbReference>
<comment type="subcellular location">
    <subcellularLocation>
        <location evidence="1">Nucleus</location>
    </subcellularLocation>
</comment>
<organism evidence="11 12">
    <name type="scientific">Musa troglodytarum</name>
    <name type="common">fe'i banana</name>
    <dbReference type="NCBI Taxonomy" id="320322"/>
    <lineage>
        <taxon>Eukaryota</taxon>
        <taxon>Viridiplantae</taxon>
        <taxon>Streptophyta</taxon>
        <taxon>Embryophyta</taxon>
        <taxon>Tracheophyta</taxon>
        <taxon>Spermatophyta</taxon>
        <taxon>Magnoliopsida</taxon>
        <taxon>Liliopsida</taxon>
        <taxon>Zingiberales</taxon>
        <taxon>Musaceae</taxon>
        <taxon>Musa</taxon>
    </lineage>
</organism>
<accession>A0A9E7L418</accession>
<feature type="region of interest" description="Disordered" evidence="8">
    <location>
        <begin position="136"/>
        <end position="184"/>
    </location>
</feature>
<feature type="region of interest" description="Disordered" evidence="8">
    <location>
        <begin position="1"/>
        <end position="22"/>
    </location>
</feature>
<feature type="compositionally biased region" description="Basic and acidic residues" evidence="8">
    <location>
        <begin position="171"/>
        <end position="184"/>
    </location>
</feature>
<dbReference type="GO" id="GO:0043565">
    <property type="term" value="F:sequence-specific DNA binding"/>
    <property type="evidence" value="ECO:0007669"/>
    <property type="project" value="InterPro"/>
</dbReference>
<keyword evidence="7" id="KW-0175">Coiled coil</keyword>
<dbReference type="SMART" id="SM00338">
    <property type="entry name" value="BRLZ"/>
    <property type="match status" value="1"/>
</dbReference>
<keyword evidence="12" id="KW-1185">Reference proteome</keyword>
<evidence type="ECO:0000256" key="8">
    <source>
        <dbReference type="SAM" id="MobiDB-lite"/>
    </source>
</evidence>
<comment type="similarity">
    <text evidence="2">Belongs to the bZIP family.</text>
</comment>
<reference evidence="11" key="1">
    <citation type="submission" date="2022-05" db="EMBL/GenBank/DDBJ databases">
        <title>The Musa troglodytarum L. genome provides insights into the mechanism of non-climacteric behaviour and enrichment of carotenoids.</title>
        <authorList>
            <person name="Wang J."/>
        </authorList>
    </citation>
    <scope>NUCLEOTIDE SEQUENCE</scope>
    <source>
        <tissue evidence="11">Leaf</tissue>
    </source>
</reference>
<dbReference type="InterPro" id="IPR046347">
    <property type="entry name" value="bZIP_sf"/>
</dbReference>
<dbReference type="PANTHER" id="PTHR45693:SF46">
    <property type="entry name" value="TRANSCRIPTION FACTOR TGA2-RELATED"/>
    <property type="match status" value="1"/>
</dbReference>
<feature type="compositionally biased region" description="Gly residues" evidence="8">
    <location>
        <begin position="1"/>
        <end position="10"/>
    </location>
</feature>
<evidence type="ECO:0000256" key="7">
    <source>
        <dbReference type="SAM" id="Coils"/>
    </source>
</evidence>
<protein>
    <submittedName>
        <fullName evidence="11">Uncharacterized protein</fullName>
    </submittedName>
</protein>
<proteinExistence type="inferred from homology"/>
<dbReference type="Gene3D" id="1.20.5.170">
    <property type="match status" value="1"/>
</dbReference>
<name>A0A9E7L418_9LILI</name>
<evidence type="ECO:0000313" key="11">
    <source>
        <dbReference type="EMBL" id="URE37265.1"/>
    </source>
</evidence>
<dbReference type="PROSITE" id="PS50217">
    <property type="entry name" value="BZIP"/>
    <property type="match status" value="1"/>
</dbReference>
<evidence type="ECO:0000256" key="3">
    <source>
        <dbReference type="ARBA" id="ARBA00023015"/>
    </source>
</evidence>
<dbReference type="Proteomes" id="UP001055439">
    <property type="component" value="Chromosome 8"/>
</dbReference>
<dbReference type="EMBL" id="CP097510">
    <property type="protein sequence ID" value="URE37265.1"/>
    <property type="molecule type" value="Genomic_DNA"/>
</dbReference>
<evidence type="ECO:0000259" key="10">
    <source>
        <dbReference type="PROSITE" id="PS51806"/>
    </source>
</evidence>
<evidence type="ECO:0000313" key="12">
    <source>
        <dbReference type="Proteomes" id="UP001055439"/>
    </source>
</evidence>